<reference evidence="1 2" key="1">
    <citation type="submission" date="2013-05" db="EMBL/GenBank/DDBJ databases">
        <title>Between feast and famine: a lifestyle of most important marine PAH-degrading bacterium Cycloclasticus sp. 7ME.</title>
        <authorList>
            <person name="Yakimov M.M."/>
            <person name="Messina E."/>
            <person name="Genovese M."/>
            <person name="Denaro R."/>
            <person name="Crisafi F."/>
            <person name="Russo D."/>
            <person name="Cappello S."/>
            <person name="Santisi S."/>
            <person name="Smedile F."/>
            <person name="Golyshina O.V."/>
            <person name="Tran H."/>
            <person name="Pieper D.H."/>
            <person name="Golyshin P.N."/>
            <person name="Giuliano L."/>
        </authorList>
    </citation>
    <scope>NUCLEOTIDE SEQUENCE [LARGE SCALE GENOMIC DNA]</scope>
    <source>
        <strain evidence="1 2">78-ME</strain>
    </source>
</reference>
<gene>
    <name evidence="1" type="ORF">CYCME_1596</name>
</gene>
<dbReference type="KEGG" id="cza:CYCME_1596"/>
<proteinExistence type="predicted"/>
<evidence type="ECO:0000313" key="2">
    <source>
        <dbReference type="Proteomes" id="UP000015380"/>
    </source>
</evidence>
<organism evidence="1 2">
    <name type="scientific">Cycloclasticus zancles 78-ME</name>
    <dbReference type="NCBI Taxonomy" id="1198232"/>
    <lineage>
        <taxon>Bacteria</taxon>
        <taxon>Pseudomonadati</taxon>
        <taxon>Pseudomonadota</taxon>
        <taxon>Gammaproteobacteria</taxon>
        <taxon>Thiotrichales</taxon>
        <taxon>Piscirickettsiaceae</taxon>
        <taxon>Cycloclasticus</taxon>
    </lineage>
</organism>
<dbReference type="HOGENOM" id="CLU_3151928_0_0_6"/>
<name>S5T803_9GAMM</name>
<dbReference type="EMBL" id="CP005996">
    <property type="protein sequence ID" value="AGS39921.1"/>
    <property type="molecule type" value="Genomic_DNA"/>
</dbReference>
<accession>S5T803</accession>
<sequence>MEVSINTKTYSTQLFKVTDLQYATFFGLYRGPLFASTIAIDFTEVNYE</sequence>
<dbReference type="Proteomes" id="UP000015380">
    <property type="component" value="Chromosome"/>
</dbReference>
<evidence type="ECO:0000313" key="1">
    <source>
        <dbReference type="EMBL" id="AGS39921.1"/>
    </source>
</evidence>
<dbReference type="AlphaFoldDB" id="S5T803"/>
<reference evidence="2" key="2">
    <citation type="journal article" date="2016" name="Environ. Microbiol. Rep.">
        <title>Analysis of defence systems and a conjugative IncP-1 plasmid in the marine polyaromatic hydrocarbons-degrading bacterium Cycloclasticus sp. 78-ME.</title>
        <authorList>
            <person name="Yakimov M.M."/>
            <person name="Crisafi F."/>
            <person name="Messina E."/>
            <person name="Smedile F."/>
            <person name="Lopatina A."/>
            <person name="Denaro R."/>
            <person name="Pieper D.H."/>
            <person name="Golyshin P.N."/>
            <person name="Giuliano L."/>
        </authorList>
    </citation>
    <scope>NUCLEOTIDE SEQUENCE [LARGE SCALE GENOMIC DNA]</scope>
    <source>
        <strain evidence="2">78-ME</strain>
    </source>
</reference>
<keyword evidence="2" id="KW-1185">Reference proteome</keyword>
<protein>
    <submittedName>
        <fullName evidence="1">Uncharacterized protein</fullName>
    </submittedName>
</protein>